<dbReference type="PANTHER" id="PTHR45786:SF74">
    <property type="entry name" value="ATP-DEPENDENT DNA HELICASE"/>
    <property type="match status" value="1"/>
</dbReference>
<comment type="caution">
    <text evidence="2">The sequence shown here is derived from an EMBL/GenBank/DDBJ whole genome shotgun (WGS) entry which is preliminary data.</text>
</comment>
<dbReference type="Proteomes" id="UP001280121">
    <property type="component" value="Unassembled WGS sequence"/>
</dbReference>
<feature type="domain" description="Helitron helicase-like" evidence="1">
    <location>
        <begin position="113"/>
        <end position="202"/>
    </location>
</feature>
<organism evidence="2 3">
    <name type="scientific">Dipteronia dyeriana</name>
    <dbReference type="NCBI Taxonomy" id="168575"/>
    <lineage>
        <taxon>Eukaryota</taxon>
        <taxon>Viridiplantae</taxon>
        <taxon>Streptophyta</taxon>
        <taxon>Embryophyta</taxon>
        <taxon>Tracheophyta</taxon>
        <taxon>Spermatophyta</taxon>
        <taxon>Magnoliopsida</taxon>
        <taxon>eudicotyledons</taxon>
        <taxon>Gunneridae</taxon>
        <taxon>Pentapetalae</taxon>
        <taxon>rosids</taxon>
        <taxon>malvids</taxon>
        <taxon>Sapindales</taxon>
        <taxon>Sapindaceae</taxon>
        <taxon>Hippocastanoideae</taxon>
        <taxon>Acereae</taxon>
        <taxon>Dipteronia</taxon>
    </lineage>
</organism>
<evidence type="ECO:0000313" key="3">
    <source>
        <dbReference type="Proteomes" id="UP001280121"/>
    </source>
</evidence>
<proteinExistence type="predicted"/>
<evidence type="ECO:0000313" key="2">
    <source>
        <dbReference type="EMBL" id="KAK2649089.1"/>
    </source>
</evidence>
<dbReference type="AlphaFoldDB" id="A0AAD9U7H0"/>
<dbReference type="EMBL" id="JANJYI010000005">
    <property type="protein sequence ID" value="KAK2649089.1"/>
    <property type="molecule type" value="Genomic_DNA"/>
</dbReference>
<dbReference type="InterPro" id="IPR025476">
    <property type="entry name" value="Helitron_helicase-like"/>
</dbReference>
<sequence>MLDEHNRLANVFHMARERFVEFYLRLVRIRLMTECSQSGGVYSLPNASEVATLIVGDLNDTNGNRDVVYDRSFGLRRIVELHPSFMTMQYPLLFPYGEDGFYVGILYHNNQCISRSGRLYQQYLVDTYTCIEEERLCWIRSNQPQFRAELYSGLRDAVLRGDTTQASIAKLIVLPSGFTGSPRYMAQYFQDVLAICRWAGNPGKQNKFTMYETEALLEALSKRIFPSDYGG</sequence>
<reference evidence="2" key="1">
    <citation type="journal article" date="2023" name="Plant J.">
        <title>Genome sequences and population genomics provide insights into the demographic history, inbreeding, and mutation load of two 'living fossil' tree species of Dipteronia.</title>
        <authorList>
            <person name="Feng Y."/>
            <person name="Comes H.P."/>
            <person name="Chen J."/>
            <person name="Zhu S."/>
            <person name="Lu R."/>
            <person name="Zhang X."/>
            <person name="Li P."/>
            <person name="Qiu J."/>
            <person name="Olsen K.M."/>
            <person name="Qiu Y."/>
        </authorList>
    </citation>
    <scope>NUCLEOTIDE SEQUENCE</scope>
    <source>
        <strain evidence="2">KIB01</strain>
    </source>
</reference>
<name>A0AAD9U7H0_9ROSI</name>
<dbReference type="Pfam" id="PF14214">
    <property type="entry name" value="Helitron_like_N"/>
    <property type="match status" value="1"/>
</dbReference>
<accession>A0AAD9U7H0</accession>
<gene>
    <name evidence="2" type="ORF">Ddye_016578</name>
</gene>
<protein>
    <recommendedName>
        <fullName evidence="1">Helitron helicase-like domain-containing protein</fullName>
    </recommendedName>
</protein>
<dbReference type="PANTHER" id="PTHR45786">
    <property type="entry name" value="DNA BINDING PROTEIN-LIKE"/>
    <property type="match status" value="1"/>
</dbReference>
<keyword evidence="3" id="KW-1185">Reference proteome</keyword>
<evidence type="ECO:0000259" key="1">
    <source>
        <dbReference type="Pfam" id="PF14214"/>
    </source>
</evidence>